<evidence type="ECO:0000256" key="11">
    <source>
        <dbReference type="ARBA" id="ARBA00052761"/>
    </source>
</evidence>
<dbReference type="AlphaFoldDB" id="A0A7L5A2Q9"/>
<evidence type="ECO:0000256" key="6">
    <source>
        <dbReference type="ARBA" id="ARBA00019511"/>
    </source>
</evidence>
<accession>A0A7L5A2Q9</accession>
<dbReference type="EMBL" id="VTWU01000003">
    <property type="protein sequence ID" value="KAA9333243.1"/>
    <property type="molecule type" value="Genomic_DNA"/>
</dbReference>
<keyword evidence="10 12" id="KW-0012">Acyltransferase</keyword>
<evidence type="ECO:0000313" key="14">
    <source>
        <dbReference type="EMBL" id="KAA9333243.1"/>
    </source>
</evidence>
<evidence type="ECO:0000256" key="13">
    <source>
        <dbReference type="SAM" id="MobiDB-lite"/>
    </source>
</evidence>
<comment type="function">
    <text evidence="2 12">E2 component of the 2-oxoglutarate dehydrogenase (OGDH) complex which catalyzes the second step in the conversion of 2-oxoglutarate to succinyl-CoA and CO(2).</text>
</comment>
<dbReference type="InterPro" id="IPR011053">
    <property type="entry name" value="Single_hybrid_motif"/>
</dbReference>
<evidence type="ECO:0000313" key="15">
    <source>
        <dbReference type="Proteomes" id="UP000326380"/>
    </source>
</evidence>
<dbReference type="PANTHER" id="PTHR43416:SF5">
    <property type="entry name" value="DIHYDROLIPOYLLYSINE-RESIDUE SUCCINYLTRANSFERASE COMPONENT OF 2-OXOGLUTARATE DEHYDROGENASE COMPLEX, MITOCHONDRIAL"/>
    <property type="match status" value="1"/>
</dbReference>
<dbReference type="Proteomes" id="UP000326380">
    <property type="component" value="Unassembled WGS sequence"/>
</dbReference>
<evidence type="ECO:0000256" key="12">
    <source>
        <dbReference type="RuleBase" id="RU361138"/>
    </source>
</evidence>
<comment type="similarity">
    <text evidence="4 12">Belongs to the 2-oxoacid dehydrogenase family.</text>
</comment>
<evidence type="ECO:0000256" key="10">
    <source>
        <dbReference type="ARBA" id="ARBA00023315"/>
    </source>
</evidence>
<dbReference type="InterPro" id="IPR003016">
    <property type="entry name" value="2-oxoA_DH_lipoyl-BS"/>
</dbReference>
<dbReference type="InterPro" id="IPR001078">
    <property type="entry name" value="2-oxoacid_DH_actylTfrase"/>
</dbReference>
<comment type="cofactor">
    <cofactor evidence="1">
        <name>(R)-lipoate</name>
        <dbReference type="ChEBI" id="CHEBI:83088"/>
    </cofactor>
</comment>
<dbReference type="SUPFAM" id="SSF51230">
    <property type="entry name" value="Single hybrid motif"/>
    <property type="match status" value="2"/>
</dbReference>
<dbReference type="GO" id="GO:0005829">
    <property type="term" value="C:cytosol"/>
    <property type="evidence" value="ECO:0007669"/>
    <property type="project" value="TreeGrafter"/>
</dbReference>
<dbReference type="EC" id="2.3.1.61" evidence="5 12"/>
<organism evidence="14 15">
    <name type="scientific">Hymenobacter busanensis</name>
    <dbReference type="NCBI Taxonomy" id="2607656"/>
    <lineage>
        <taxon>Bacteria</taxon>
        <taxon>Pseudomonadati</taxon>
        <taxon>Bacteroidota</taxon>
        <taxon>Cytophagia</taxon>
        <taxon>Cytophagales</taxon>
        <taxon>Hymenobacteraceae</taxon>
        <taxon>Hymenobacter</taxon>
    </lineage>
</organism>
<dbReference type="NCBIfam" id="NF004309">
    <property type="entry name" value="PRK05704.1"/>
    <property type="match status" value="1"/>
</dbReference>
<dbReference type="GO" id="GO:0006099">
    <property type="term" value="P:tricarboxylic acid cycle"/>
    <property type="evidence" value="ECO:0007669"/>
    <property type="project" value="UniProtKB-UniRule"/>
</dbReference>
<evidence type="ECO:0000256" key="5">
    <source>
        <dbReference type="ARBA" id="ARBA00012945"/>
    </source>
</evidence>
<dbReference type="SUPFAM" id="SSF52777">
    <property type="entry name" value="CoA-dependent acyltransferases"/>
    <property type="match status" value="1"/>
</dbReference>
<evidence type="ECO:0000256" key="4">
    <source>
        <dbReference type="ARBA" id="ARBA00007317"/>
    </source>
</evidence>
<dbReference type="CDD" id="cd06849">
    <property type="entry name" value="lipoyl_domain"/>
    <property type="match status" value="2"/>
</dbReference>
<evidence type="ECO:0000256" key="9">
    <source>
        <dbReference type="ARBA" id="ARBA00022823"/>
    </source>
</evidence>
<reference evidence="14 15" key="1">
    <citation type="submission" date="2019-09" db="EMBL/GenBank/DDBJ databases">
        <title>Genome sequence of Hymenobacter sp. M3.</title>
        <authorList>
            <person name="Srinivasan S."/>
        </authorList>
    </citation>
    <scope>NUCLEOTIDE SEQUENCE [LARGE SCALE GENOMIC DNA]</scope>
    <source>
        <strain evidence="14 15">M3</strain>
    </source>
</reference>
<dbReference type="InterPro" id="IPR050537">
    <property type="entry name" value="2-oxoacid_dehydrogenase"/>
</dbReference>
<gene>
    <name evidence="14" type="primary">odhB</name>
    <name evidence="14" type="ORF">F0P96_09705</name>
</gene>
<feature type="region of interest" description="Disordered" evidence="13">
    <location>
        <begin position="85"/>
        <end position="148"/>
    </location>
</feature>
<name>A0A7L5A2Q9_9BACT</name>
<feature type="region of interest" description="Disordered" evidence="13">
    <location>
        <begin position="294"/>
        <end position="341"/>
    </location>
</feature>
<keyword evidence="15" id="KW-1185">Reference proteome</keyword>
<dbReference type="InterPro" id="IPR000089">
    <property type="entry name" value="Biotin_lipoyl"/>
</dbReference>
<dbReference type="PROSITE" id="PS00189">
    <property type="entry name" value="LIPOYL"/>
    <property type="match status" value="2"/>
</dbReference>
<dbReference type="PANTHER" id="PTHR43416">
    <property type="entry name" value="DIHYDROLIPOYLLYSINE-RESIDUE SUCCINYLTRANSFERASE COMPONENT OF 2-OXOGLUTARATE DEHYDROGENASE COMPLEX, MITOCHONDRIAL-RELATED"/>
    <property type="match status" value="1"/>
</dbReference>
<dbReference type="GO" id="GO:0004149">
    <property type="term" value="F:dihydrolipoyllysine-residue succinyltransferase activity"/>
    <property type="evidence" value="ECO:0007669"/>
    <property type="project" value="UniProtKB-UniRule"/>
</dbReference>
<comment type="catalytic activity">
    <reaction evidence="11 12">
        <text>N(6)-[(R)-dihydrolipoyl]-L-lysyl-[protein] + succinyl-CoA = N(6)-[(R)-S(8)-succinyldihydrolipoyl]-L-lysyl-[protein] + CoA</text>
        <dbReference type="Rhea" id="RHEA:15213"/>
        <dbReference type="Rhea" id="RHEA-COMP:10475"/>
        <dbReference type="Rhea" id="RHEA-COMP:20092"/>
        <dbReference type="ChEBI" id="CHEBI:57287"/>
        <dbReference type="ChEBI" id="CHEBI:57292"/>
        <dbReference type="ChEBI" id="CHEBI:83100"/>
        <dbReference type="ChEBI" id="CHEBI:83120"/>
        <dbReference type="EC" id="2.3.1.61"/>
    </reaction>
</comment>
<dbReference type="PROSITE" id="PS50968">
    <property type="entry name" value="BIOTINYL_LIPOYL"/>
    <property type="match status" value="2"/>
</dbReference>
<dbReference type="Gene3D" id="2.40.50.100">
    <property type="match status" value="2"/>
</dbReference>
<dbReference type="PROSITE" id="PS51826">
    <property type="entry name" value="PSBD"/>
    <property type="match status" value="1"/>
</dbReference>
<evidence type="ECO:0000256" key="1">
    <source>
        <dbReference type="ARBA" id="ARBA00001938"/>
    </source>
</evidence>
<sequence>MGLEIKIPAVGESITEVTIAKWLKKDGEAVKRDEVIAELESDKATFELPAEADGILKIRVAEGETIGIGTAIAEISGDGAAPAASAQPAATAAPAAPAADPVKQGEQNPQASNQSGYGGSQAGSANTPTPAAAPAAPAAGGGSGATVEMKIPPVGESITEVTVAKWLKPDGASVQRDEVIAELESDKATFELPAEGSGTLRHAVKEGETIGIGTVIARIEGGAGSGAPAASAAAVAPQAATATAPAAAPTGGSSAYAAGVPSPAAGKILDEKGISAAGVQGSGRDGRITKEDALKAQPQAAAPAPVAAPASSVPAAQPQTDNAQPAAGNRNQRRERMSNLRKTVSRRLVAVKNETAMLTTFNEVNMQPIMDLRAKFKDKFKEKNGVNLGFMSFFTKAVCVALKEWPSVNAQIDGTDIVFNDFCDISIAVSAPKGLVVPVIRNAELLSFDGIEKEVVRLATLARDNKLTIEQMTGGTFTITNGGIFGSMMSTPIINAPQSAILGMHNIVQRPIAENGQVVIRPMMYLALSYDHRIIDGRESVSFLVRVKELLEDPTRLLLGV</sequence>
<dbReference type="NCBIfam" id="TIGR01347">
    <property type="entry name" value="sucB"/>
    <property type="match status" value="1"/>
</dbReference>
<keyword evidence="8 12" id="KW-0808">Transferase</keyword>
<comment type="pathway">
    <text evidence="3 12">Amino-acid degradation; L-lysine degradation via saccharopine pathway; glutaryl-CoA from L-lysine: step 6/6.</text>
</comment>
<dbReference type="FunFam" id="3.30.559.10:FF:000007">
    <property type="entry name" value="Dihydrolipoamide acetyltransferase component of pyruvate dehydrogenase complex"/>
    <property type="match status" value="1"/>
</dbReference>
<keyword evidence="7 12" id="KW-0816">Tricarboxylic acid cycle</keyword>
<feature type="compositionally biased region" description="Low complexity" evidence="13">
    <location>
        <begin position="296"/>
        <end position="319"/>
    </location>
</feature>
<comment type="caution">
    <text evidence="14">The sequence shown here is derived from an EMBL/GenBank/DDBJ whole genome shotgun (WGS) entry which is preliminary data.</text>
</comment>
<dbReference type="InterPro" id="IPR023213">
    <property type="entry name" value="CAT-like_dom_sf"/>
</dbReference>
<dbReference type="Pfam" id="PF02817">
    <property type="entry name" value="E3_binding"/>
    <property type="match status" value="1"/>
</dbReference>
<dbReference type="InterPro" id="IPR006255">
    <property type="entry name" value="SucB"/>
</dbReference>
<dbReference type="GO" id="GO:0045252">
    <property type="term" value="C:oxoglutarate dehydrogenase complex"/>
    <property type="evidence" value="ECO:0007669"/>
    <property type="project" value="UniProtKB-UniRule"/>
</dbReference>
<evidence type="ECO:0000256" key="7">
    <source>
        <dbReference type="ARBA" id="ARBA00022532"/>
    </source>
</evidence>
<dbReference type="Pfam" id="PF00198">
    <property type="entry name" value="2-oxoacid_dh"/>
    <property type="match status" value="1"/>
</dbReference>
<dbReference type="Gene3D" id="4.10.320.10">
    <property type="entry name" value="E3-binding domain"/>
    <property type="match status" value="1"/>
</dbReference>
<protein>
    <recommendedName>
        <fullName evidence="6 12">Dihydrolipoyllysine-residue succinyltransferase component of 2-oxoglutarate dehydrogenase complex</fullName>
        <ecNumber evidence="5 12">2.3.1.61</ecNumber>
    </recommendedName>
    <alternativeName>
        <fullName evidence="12">2-oxoglutarate dehydrogenase complex component E2</fullName>
    </alternativeName>
</protein>
<evidence type="ECO:0000256" key="8">
    <source>
        <dbReference type="ARBA" id="ARBA00022679"/>
    </source>
</evidence>
<feature type="compositionally biased region" description="Low complexity" evidence="13">
    <location>
        <begin position="122"/>
        <end position="138"/>
    </location>
</feature>
<evidence type="ECO:0000256" key="3">
    <source>
        <dbReference type="ARBA" id="ARBA00005145"/>
    </source>
</evidence>
<dbReference type="SUPFAM" id="SSF47005">
    <property type="entry name" value="Peripheral subunit-binding domain of 2-oxo acid dehydrogenase complex"/>
    <property type="match status" value="1"/>
</dbReference>
<dbReference type="RefSeq" id="WP_151078663.1">
    <property type="nucleotide sequence ID" value="NZ_CP047647.1"/>
</dbReference>
<evidence type="ECO:0000256" key="2">
    <source>
        <dbReference type="ARBA" id="ARBA00004052"/>
    </source>
</evidence>
<dbReference type="InterPro" id="IPR004167">
    <property type="entry name" value="PSBD"/>
</dbReference>
<keyword evidence="9 12" id="KW-0450">Lipoyl</keyword>
<dbReference type="Gene3D" id="3.30.559.10">
    <property type="entry name" value="Chloramphenicol acetyltransferase-like domain"/>
    <property type="match status" value="1"/>
</dbReference>
<dbReference type="GO" id="GO:0033512">
    <property type="term" value="P:L-lysine catabolic process to acetyl-CoA via saccharopine"/>
    <property type="evidence" value="ECO:0007669"/>
    <property type="project" value="UniProtKB-UniRule"/>
</dbReference>
<proteinExistence type="inferred from homology"/>
<feature type="compositionally biased region" description="Low complexity" evidence="13">
    <location>
        <begin position="85"/>
        <end position="101"/>
    </location>
</feature>
<dbReference type="InterPro" id="IPR036625">
    <property type="entry name" value="E3-bd_dom_sf"/>
</dbReference>
<dbReference type="Pfam" id="PF00364">
    <property type="entry name" value="Biotin_lipoyl"/>
    <property type="match status" value="2"/>
</dbReference>